<accession>A0ABU2SIJ3</accession>
<gene>
    <name evidence="1" type="ORF">RM609_06830</name>
</gene>
<evidence type="ECO:0000313" key="1">
    <source>
        <dbReference type="EMBL" id="MDT0448794.1"/>
    </source>
</evidence>
<dbReference type="RefSeq" id="WP_311608786.1">
    <property type="nucleotide sequence ID" value="NZ_JAVRFI010000003.1"/>
</dbReference>
<sequence>MHEPIRRWLAWARAVFRTTVSASRASGDRTCPACAGLAAPKPQTPPVDDASYWVWLTAHGIDLRPRAPHHDTEAAR</sequence>
<organism evidence="1 2">
    <name type="scientific">Streptomyces hesseae</name>
    <dbReference type="NCBI Taxonomy" id="3075519"/>
    <lineage>
        <taxon>Bacteria</taxon>
        <taxon>Bacillati</taxon>
        <taxon>Actinomycetota</taxon>
        <taxon>Actinomycetes</taxon>
        <taxon>Kitasatosporales</taxon>
        <taxon>Streptomycetaceae</taxon>
        <taxon>Streptomyces</taxon>
    </lineage>
</organism>
<comment type="caution">
    <text evidence="1">The sequence shown here is derived from an EMBL/GenBank/DDBJ whole genome shotgun (WGS) entry which is preliminary data.</text>
</comment>
<reference evidence="1" key="1">
    <citation type="submission" date="2024-05" db="EMBL/GenBank/DDBJ databases">
        <title>30 novel species of actinomycetes from the DSMZ collection.</title>
        <authorList>
            <person name="Nouioui I."/>
        </authorList>
    </citation>
    <scope>NUCLEOTIDE SEQUENCE</scope>
    <source>
        <strain evidence="1">DSM 40473</strain>
    </source>
</reference>
<keyword evidence="2" id="KW-1185">Reference proteome</keyword>
<dbReference type="EMBL" id="JAVRFI010000003">
    <property type="protein sequence ID" value="MDT0448794.1"/>
    <property type="molecule type" value="Genomic_DNA"/>
</dbReference>
<proteinExistence type="predicted"/>
<dbReference type="Proteomes" id="UP001180531">
    <property type="component" value="Unassembled WGS sequence"/>
</dbReference>
<name>A0ABU2SIJ3_9ACTN</name>
<evidence type="ECO:0000313" key="2">
    <source>
        <dbReference type="Proteomes" id="UP001180531"/>
    </source>
</evidence>
<protein>
    <submittedName>
        <fullName evidence="1">Uncharacterized protein</fullName>
    </submittedName>
</protein>